<keyword evidence="3" id="KW-1185">Reference proteome</keyword>
<accession>A0A1W4XE79</accession>
<feature type="transmembrane region" description="Helical" evidence="2">
    <location>
        <begin position="113"/>
        <end position="139"/>
    </location>
</feature>
<evidence type="ECO:0000256" key="2">
    <source>
        <dbReference type="SAM" id="Phobius"/>
    </source>
</evidence>
<reference evidence="4" key="1">
    <citation type="submission" date="2025-08" db="UniProtKB">
        <authorList>
            <consortium name="RefSeq"/>
        </authorList>
    </citation>
    <scope>IDENTIFICATION</scope>
    <source>
        <tissue evidence="4">Entire body</tissue>
    </source>
</reference>
<dbReference type="Proteomes" id="UP000192223">
    <property type="component" value="Unplaced"/>
</dbReference>
<evidence type="ECO:0000313" key="4">
    <source>
        <dbReference type="RefSeq" id="XP_018334441.1"/>
    </source>
</evidence>
<dbReference type="GeneID" id="108743382"/>
<organism evidence="3 4">
    <name type="scientific">Agrilus planipennis</name>
    <name type="common">Emerald ash borer</name>
    <name type="synonym">Agrilus marcopoli</name>
    <dbReference type="NCBI Taxonomy" id="224129"/>
    <lineage>
        <taxon>Eukaryota</taxon>
        <taxon>Metazoa</taxon>
        <taxon>Ecdysozoa</taxon>
        <taxon>Arthropoda</taxon>
        <taxon>Hexapoda</taxon>
        <taxon>Insecta</taxon>
        <taxon>Pterygota</taxon>
        <taxon>Neoptera</taxon>
        <taxon>Endopterygota</taxon>
        <taxon>Coleoptera</taxon>
        <taxon>Polyphaga</taxon>
        <taxon>Elateriformia</taxon>
        <taxon>Buprestoidea</taxon>
        <taxon>Buprestidae</taxon>
        <taxon>Agrilinae</taxon>
        <taxon>Agrilus</taxon>
    </lineage>
</organism>
<name>A0A1W4XE79_AGRPL</name>
<feature type="transmembrane region" description="Helical" evidence="2">
    <location>
        <begin position="27"/>
        <end position="47"/>
    </location>
</feature>
<sequence>MMNYLLKLQHNFMNTIMESAIVDKNSLSVIPTILFIFNSFFLFHHLIHRRTFRHTKWKTWFYRELTFQWAYFYMIRMWFLLIRAVRWSIIFLEYNISRNNLKKTSLFWSDGKFFNFITIFALTLLSLLPMGVFISSAFFQNNVPNFLMWIGEDPWIRSEIGMSGHYLERPPFFILPSKKQRPFRSKRSASFSNLEEISESRESSETHVINKSRSLHGNPTINRKLTF</sequence>
<keyword evidence="2" id="KW-0472">Membrane</keyword>
<dbReference type="OrthoDB" id="6763474at2759"/>
<protein>
    <submittedName>
        <fullName evidence="4">Uncharacterized protein LOC108743382 isoform X1</fullName>
    </submittedName>
</protein>
<gene>
    <name evidence="4" type="primary">LOC108743382</name>
</gene>
<feature type="transmembrane region" description="Helical" evidence="2">
    <location>
        <begin position="67"/>
        <end position="92"/>
    </location>
</feature>
<proteinExistence type="predicted"/>
<evidence type="ECO:0000313" key="3">
    <source>
        <dbReference type="Proteomes" id="UP000192223"/>
    </source>
</evidence>
<feature type="region of interest" description="Disordered" evidence="1">
    <location>
        <begin position="208"/>
        <end position="227"/>
    </location>
</feature>
<dbReference type="RefSeq" id="XP_018334441.1">
    <property type="nucleotide sequence ID" value="XM_018478939.2"/>
</dbReference>
<evidence type="ECO:0000256" key="1">
    <source>
        <dbReference type="SAM" id="MobiDB-lite"/>
    </source>
</evidence>
<keyword evidence="2" id="KW-1133">Transmembrane helix</keyword>
<dbReference type="KEGG" id="apln:108743382"/>
<dbReference type="AlphaFoldDB" id="A0A1W4XE79"/>
<keyword evidence="2" id="KW-0812">Transmembrane</keyword>
<dbReference type="InParanoid" id="A0A1W4XE79"/>